<evidence type="ECO:0000256" key="1">
    <source>
        <dbReference type="ARBA" id="ARBA00022553"/>
    </source>
</evidence>
<name>A0A1G4NTN6_9FLOR</name>
<geneLocation type="chloroplast" evidence="6"/>
<dbReference type="Gene3D" id="3.40.50.2300">
    <property type="match status" value="1"/>
</dbReference>
<reference evidence="6" key="2">
    <citation type="submission" date="2016-10" db="EMBL/GenBank/DDBJ databases">
        <authorList>
            <person name="de Groot N.N."/>
        </authorList>
    </citation>
    <scope>NUCLEOTIDE SEQUENCE</scope>
    <source>
        <strain evidence="6">J.0167</strain>
    </source>
</reference>
<keyword evidence="6" id="KW-0150">Chloroplast</keyword>
<dbReference type="GeneID" id="29998218"/>
<dbReference type="SUPFAM" id="SSF46894">
    <property type="entry name" value="C-terminal effector domain of the bipartite response regulators"/>
    <property type="match status" value="1"/>
</dbReference>
<dbReference type="SMART" id="SM00448">
    <property type="entry name" value="REC"/>
    <property type="match status" value="1"/>
</dbReference>
<gene>
    <name evidence="6" type="primary">ycf29</name>
    <name evidence="6" type="ORF">J0167_222</name>
</gene>
<evidence type="ECO:0000256" key="2">
    <source>
        <dbReference type="ARBA" id="ARBA00023125"/>
    </source>
</evidence>
<keyword evidence="2" id="KW-0238">DNA-binding</keyword>
<protein>
    <recommendedName>
        <fullName evidence="7">TctD-like protein</fullName>
    </recommendedName>
</protein>
<dbReference type="EMBL" id="LT622866">
    <property type="protein sequence ID" value="SCW22051.1"/>
    <property type="molecule type" value="Genomic_DNA"/>
</dbReference>
<feature type="domain" description="Response regulatory" evidence="5">
    <location>
        <begin position="4"/>
        <end position="120"/>
    </location>
</feature>
<dbReference type="PANTHER" id="PTHR44591:SF3">
    <property type="entry name" value="RESPONSE REGULATORY DOMAIN-CONTAINING PROTEIN"/>
    <property type="match status" value="1"/>
</dbReference>
<dbReference type="Pfam" id="PF00196">
    <property type="entry name" value="GerE"/>
    <property type="match status" value="1"/>
</dbReference>
<dbReference type="SMART" id="SM00421">
    <property type="entry name" value="HTH_LUXR"/>
    <property type="match status" value="1"/>
</dbReference>
<evidence type="ECO:0000256" key="3">
    <source>
        <dbReference type="PROSITE-ProRule" id="PRU00169"/>
    </source>
</evidence>
<dbReference type="InterPro" id="IPR016032">
    <property type="entry name" value="Sig_transdc_resp-reg_C-effctor"/>
</dbReference>
<feature type="modified residue" description="4-aspartylphosphate" evidence="3">
    <location>
        <position position="53"/>
    </location>
</feature>
<dbReference type="PRINTS" id="PR00038">
    <property type="entry name" value="HTHLUXR"/>
</dbReference>
<dbReference type="PROSITE" id="PS00622">
    <property type="entry name" value="HTH_LUXR_1"/>
    <property type="match status" value="1"/>
</dbReference>
<feature type="domain" description="HTH luxR-type" evidence="4">
    <location>
        <begin position="149"/>
        <end position="214"/>
    </location>
</feature>
<accession>A0A1G4NTN6</accession>
<dbReference type="SUPFAM" id="SSF52172">
    <property type="entry name" value="CheY-like"/>
    <property type="match status" value="1"/>
</dbReference>
<dbReference type="RefSeq" id="YP_009313797.1">
    <property type="nucleotide sequence ID" value="NC_031658.1"/>
</dbReference>
<sequence>MVAKILLVDDDLTLLYSVSSYLMDEGFCVDTASEVSMAIKMLQSMQYDLIVSDIVLPGQNGYHLIHYLQHQEQLESLPFIFLTAKGMTKDRILGYDLGCYAYLTKPFDPAELVSIIRNVLLKAEKKEAFKIIKKSYSDDIQLDQLILQKKNAITSLTEREKCVLQLVLRGMTNKEIASELNVSVRNIEKYVSRLLAKTNTRNRTQLSQYFYHQSLFDNKGE</sequence>
<proteinExistence type="predicted"/>
<dbReference type="Pfam" id="PF00072">
    <property type="entry name" value="Response_reg"/>
    <property type="match status" value="1"/>
</dbReference>
<dbReference type="GO" id="GO:0003677">
    <property type="term" value="F:DNA binding"/>
    <property type="evidence" value="ECO:0007669"/>
    <property type="project" value="UniProtKB-KW"/>
</dbReference>
<dbReference type="PROSITE" id="PS50043">
    <property type="entry name" value="HTH_LUXR_2"/>
    <property type="match status" value="1"/>
</dbReference>
<dbReference type="Gene3D" id="1.10.10.10">
    <property type="entry name" value="Winged helix-like DNA-binding domain superfamily/Winged helix DNA-binding domain"/>
    <property type="match status" value="1"/>
</dbReference>
<dbReference type="InterPro" id="IPR036388">
    <property type="entry name" value="WH-like_DNA-bd_sf"/>
</dbReference>
<dbReference type="GO" id="GO:0006355">
    <property type="term" value="P:regulation of DNA-templated transcription"/>
    <property type="evidence" value="ECO:0007669"/>
    <property type="project" value="InterPro"/>
</dbReference>
<dbReference type="InterPro" id="IPR000792">
    <property type="entry name" value="Tscrpt_reg_LuxR_C"/>
</dbReference>
<dbReference type="InterPro" id="IPR001789">
    <property type="entry name" value="Sig_transdc_resp-reg_receiver"/>
</dbReference>
<keyword evidence="6" id="KW-0934">Plastid</keyword>
<dbReference type="AlphaFoldDB" id="A0A1G4NTN6"/>
<dbReference type="InterPro" id="IPR011006">
    <property type="entry name" value="CheY-like_superfamily"/>
</dbReference>
<dbReference type="PANTHER" id="PTHR44591">
    <property type="entry name" value="STRESS RESPONSE REGULATOR PROTEIN 1"/>
    <property type="match status" value="1"/>
</dbReference>
<evidence type="ECO:0000259" key="4">
    <source>
        <dbReference type="PROSITE" id="PS50043"/>
    </source>
</evidence>
<reference evidence="6" key="1">
    <citation type="submission" date="2016-10" db="EMBL/GenBank/DDBJ databases">
        <title>Chloroplast genomes as a tool to resolve red algal phylogenies: a case study in the Nemaliales.</title>
        <authorList>
            <person name="Costa J.F."/>
            <person name="Lin S.M."/>
            <person name="Macaya E.C."/>
            <person name="Fernandez-Garcia C."/>
            <person name="Verbruggen H."/>
        </authorList>
    </citation>
    <scope>NUCLEOTIDE SEQUENCE</scope>
    <source>
        <strain evidence="6">J.0167</strain>
    </source>
</reference>
<dbReference type="PROSITE" id="PS50110">
    <property type="entry name" value="RESPONSE_REGULATORY"/>
    <property type="match status" value="1"/>
</dbReference>
<keyword evidence="1 3" id="KW-0597">Phosphoprotein</keyword>
<organism evidence="6">
    <name type="scientific">Helminthocladia australis</name>
    <dbReference type="NCBI Taxonomy" id="260093"/>
    <lineage>
        <taxon>Eukaryota</taxon>
        <taxon>Rhodophyta</taxon>
        <taxon>Florideophyceae</taxon>
        <taxon>Nemaliophycidae</taxon>
        <taxon>Nemaliales</taxon>
        <taxon>Liagoraceae</taxon>
        <taxon>Helminthocladia</taxon>
    </lineage>
</organism>
<dbReference type="GO" id="GO:0000160">
    <property type="term" value="P:phosphorelay signal transduction system"/>
    <property type="evidence" value="ECO:0007669"/>
    <property type="project" value="InterPro"/>
</dbReference>
<evidence type="ECO:0000259" key="5">
    <source>
        <dbReference type="PROSITE" id="PS50110"/>
    </source>
</evidence>
<evidence type="ECO:0000313" key="6">
    <source>
        <dbReference type="EMBL" id="SCW22051.1"/>
    </source>
</evidence>
<evidence type="ECO:0008006" key="7">
    <source>
        <dbReference type="Google" id="ProtNLM"/>
    </source>
</evidence>
<dbReference type="InterPro" id="IPR050595">
    <property type="entry name" value="Bact_response_regulator"/>
</dbReference>
<dbReference type="CDD" id="cd06170">
    <property type="entry name" value="LuxR_C_like"/>
    <property type="match status" value="1"/>
</dbReference>